<feature type="compositionally biased region" description="Polar residues" evidence="4">
    <location>
        <begin position="219"/>
        <end position="239"/>
    </location>
</feature>
<feature type="region of interest" description="Disordered" evidence="4">
    <location>
        <begin position="361"/>
        <end position="430"/>
    </location>
</feature>
<dbReference type="InterPro" id="IPR051833">
    <property type="entry name" value="TC-DDR_regulator"/>
</dbReference>
<reference evidence="5" key="1">
    <citation type="submission" date="2025-08" db="UniProtKB">
        <authorList>
            <consortium name="Ensembl"/>
        </authorList>
    </citation>
    <scope>IDENTIFICATION</scope>
</reference>
<name>A0A8C2KYN4_CYPCA</name>
<feature type="region of interest" description="Disordered" evidence="4">
    <location>
        <begin position="568"/>
        <end position="625"/>
    </location>
</feature>
<evidence type="ECO:0000313" key="6">
    <source>
        <dbReference type="Proteomes" id="UP000694701"/>
    </source>
</evidence>
<feature type="compositionally biased region" description="Basic residues" evidence="4">
    <location>
        <begin position="306"/>
        <end position="315"/>
    </location>
</feature>
<feature type="region of interest" description="Disordered" evidence="4">
    <location>
        <begin position="764"/>
        <end position="810"/>
    </location>
</feature>
<accession>A0A8C2KYN4</accession>
<protein>
    <submittedName>
        <fullName evidence="5">Ubiquitin associated protein 2-like</fullName>
    </submittedName>
</protein>
<feature type="compositionally biased region" description="Polar residues" evidence="4">
    <location>
        <begin position="24"/>
        <end position="42"/>
    </location>
</feature>
<keyword evidence="3" id="KW-0597">Phosphoprotein</keyword>
<dbReference type="GO" id="GO:0005634">
    <property type="term" value="C:nucleus"/>
    <property type="evidence" value="ECO:0007669"/>
    <property type="project" value="TreeGrafter"/>
</dbReference>
<feature type="compositionally biased region" description="Polar residues" evidence="4">
    <location>
        <begin position="409"/>
        <end position="426"/>
    </location>
</feature>
<feature type="compositionally biased region" description="Polar residues" evidence="4">
    <location>
        <begin position="141"/>
        <end position="152"/>
    </location>
</feature>
<dbReference type="PANTHER" id="PTHR16308:SF18">
    <property type="entry name" value="UBIQUITIN-ASSOCIATED PROTEIN 2-LIKE"/>
    <property type="match status" value="1"/>
</dbReference>
<evidence type="ECO:0000256" key="4">
    <source>
        <dbReference type="SAM" id="MobiDB-lite"/>
    </source>
</evidence>
<dbReference type="PANTHER" id="PTHR16308">
    <property type="entry name" value="UBIQUITIN ASSOCIATED PROTEIN 2-LIKE/LINGERER"/>
    <property type="match status" value="1"/>
</dbReference>
<evidence type="ECO:0000256" key="3">
    <source>
        <dbReference type="ARBA" id="ARBA00022553"/>
    </source>
</evidence>
<feature type="compositionally biased region" description="Low complexity" evidence="4">
    <location>
        <begin position="278"/>
        <end position="305"/>
    </location>
</feature>
<comment type="subcellular location">
    <subcellularLocation>
        <location evidence="1">Cytoplasm</location>
    </subcellularLocation>
</comment>
<feature type="compositionally biased region" description="Polar residues" evidence="4">
    <location>
        <begin position="362"/>
        <end position="401"/>
    </location>
</feature>
<feature type="region of interest" description="Disordered" evidence="4">
    <location>
        <begin position="124"/>
        <end position="152"/>
    </location>
</feature>
<dbReference type="Pfam" id="PF12478">
    <property type="entry name" value="UBAP2-Lig"/>
    <property type="match status" value="1"/>
</dbReference>
<evidence type="ECO:0000256" key="1">
    <source>
        <dbReference type="ARBA" id="ARBA00004496"/>
    </source>
</evidence>
<sequence length="810" mass="84870">MFAQKTKFSFVFFSTFNPADYTEPAQTEESYTSGSTWSNTGNLEPEDGNRLEFTGGEGTNYPRKFDSAPGAWRTATEEWGMEDWNEDLSETKIFTASSVVSMPIPQENVTITAGQRIDLAVLLGKTPPSSSSEAEPASLEGPQTPSLSQSLVFSNSKQTAALSQSSSSAPYSQHSMVSMLSKGFGDVGDPKGTTGGSTTGSQFLEQFKTAQALAHLVAQHSQSGTPNAGPSTWDTSPPTLGQYGKGTDVPVHSPFTKRQPYKPTSTSSSMDAFLQDKSTPSSSSLPQNSSSPADPQASSPLPLQQHKLKQQKKRASISTKIPALAVEMPGSADISGLNLQFGALQFGSEPVLPEYDAPAAVATTTPGNQGQNSLYTSASKEAENPGSQAAPQATALSNPSQMELYEPRASQTRRYPPSVSSSPQKDIQSKVRFSLNTSSPYVDGDSSLHSSSFSSVSVVASSVPSATSAGPVSHSGPIPPSSSVSSVSAQSALGPVSSLTLGLNSGAGKAPPNLPPGVPPLLPNPYIMAPGLLHPYPPQVYGYDDLQMLQTRIPLDYYSIPFATPTTALTGREGSLTGNPYSAGDLSKFGRGDASSPAPATTLAQPQQTQTQTHHTTQQPFLNPALPPGYSYTSLPYYTGVPGLPNTFQYGPAMFPVAPTSSKQHGVNVGVNASATAFQQASGYGSHGYSTGVSVTSSNTGVPDISGSVYTKTQSFEKQGFHTGTPSASFSLPSALGSGGPINPTAAAGYAPAPYMHILTPHQQPHSQMLHHHLQQDGQSGSGQRNQNASIQQKSQINKSGYNSYNWGGN</sequence>
<dbReference type="AlphaFoldDB" id="A0A8C2KYN4"/>
<evidence type="ECO:0000256" key="2">
    <source>
        <dbReference type="ARBA" id="ARBA00022490"/>
    </source>
</evidence>
<feature type="compositionally biased region" description="Polar residues" evidence="4">
    <location>
        <begin position="776"/>
        <end position="810"/>
    </location>
</feature>
<dbReference type="Ensembl" id="ENSCCRT00020125778.1">
    <property type="protein sequence ID" value="ENSCCRP00020115327.1"/>
    <property type="gene ID" value="ENSCCRG00020051490.1"/>
</dbReference>
<evidence type="ECO:0000313" key="5">
    <source>
        <dbReference type="Ensembl" id="ENSCCRP00020115327.1"/>
    </source>
</evidence>
<feature type="compositionally biased region" description="Low complexity" evidence="4">
    <location>
        <begin position="465"/>
        <end position="488"/>
    </location>
</feature>
<keyword evidence="2" id="KW-0963">Cytoplasm</keyword>
<feature type="region of interest" description="Disordered" evidence="4">
    <location>
        <begin position="23"/>
        <end position="68"/>
    </location>
</feature>
<dbReference type="Proteomes" id="UP000694701">
    <property type="component" value="Unplaced"/>
</dbReference>
<feature type="region of interest" description="Disordered" evidence="4">
    <location>
        <begin position="465"/>
        <end position="489"/>
    </location>
</feature>
<feature type="compositionally biased region" description="Low complexity" evidence="4">
    <location>
        <begin position="127"/>
        <end position="138"/>
    </location>
</feature>
<organism evidence="5 6">
    <name type="scientific">Cyprinus carpio</name>
    <name type="common">Common carp</name>
    <dbReference type="NCBI Taxonomy" id="7962"/>
    <lineage>
        <taxon>Eukaryota</taxon>
        <taxon>Metazoa</taxon>
        <taxon>Chordata</taxon>
        <taxon>Craniata</taxon>
        <taxon>Vertebrata</taxon>
        <taxon>Euteleostomi</taxon>
        <taxon>Actinopterygii</taxon>
        <taxon>Neopterygii</taxon>
        <taxon>Teleostei</taxon>
        <taxon>Ostariophysi</taxon>
        <taxon>Cypriniformes</taxon>
        <taxon>Cyprinidae</taxon>
        <taxon>Cyprininae</taxon>
        <taxon>Cyprinus</taxon>
    </lineage>
</organism>
<dbReference type="GO" id="GO:0005737">
    <property type="term" value="C:cytoplasm"/>
    <property type="evidence" value="ECO:0007669"/>
    <property type="project" value="UniProtKB-SubCell"/>
</dbReference>
<proteinExistence type="predicted"/>
<dbReference type="InterPro" id="IPR022166">
    <property type="entry name" value="UBAP2/Lig"/>
</dbReference>
<feature type="region of interest" description="Disordered" evidence="4">
    <location>
        <begin position="217"/>
        <end position="315"/>
    </location>
</feature>
<feature type="compositionally biased region" description="Low complexity" evidence="4">
    <location>
        <begin position="594"/>
        <end position="620"/>
    </location>
</feature>